<feature type="transmembrane region" description="Helical" evidence="1">
    <location>
        <begin position="59"/>
        <end position="82"/>
    </location>
</feature>
<keyword evidence="1" id="KW-0472">Membrane</keyword>
<feature type="transmembrane region" description="Helical" evidence="1">
    <location>
        <begin position="88"/>
        <end position="107"/>
    </location>
</feature>
<evidence type="ECO:0000256" key="1">
    <source>
        <dbReference type="SAM" id="Phobius"/>
    </source>
</evidence>
<dbReference type="EMBL" id="LR778175">
    <property type="protein sequence ID" value="CAB1276913.1"/>
    <property type="molecule type" value="Genomic_DNA"/>
</dbReference>
<keyword evidence="1" id="KW-1133">Transmembrane helix</keyword>
<feature type="transmembrane region" description="Helical" evidence="1">
    <location>
        <begin position="172"/>
        <end position="190"/>
    </location>
</feature>
<dbReference type="AlphaFoldDB" id="A0A7G1QAT7"/>
<gene>
    <name evidence="2" type="ORF">NSCAC_1407</name>
</gene>
<protein>
    <recommendedName>
        <fullName evidence="4">DUF2232 domain-containing protein</fullName>
    </recommendedName>
</protein>
<dbReference type="Proteomes" id="UP000516072">
    <property type="component" value="Chromosome"/>
</dbReference>
<accession>A0A7G1QAT7</accession>
<dbReference type="KEGG" id="ntg:NSCAC_1407"/>
<feature type="transmembrane region" description="Helical" evidence="1">
    <location>
        <begin position="20"/>
        <end position="52"/>
    </location>
</feature>
<reference evidence="2 3" key="1">
    <citation type="submission" date="2020-03" db="EMBL/GenBank/DDBJ databases">
        <authorList>
            <person name="Picone N."/>
        </authorList>
    </citation>
    <scope>NUCLEOTIDE SEQUENCE [LARGE SCALE GENOMIC DNA]</scope>
    <source>
        <strain evidence="2">NSCAC1</strain>
    </source>
</reference>
<proteinExistence type="predicted"/>
<dbReference type="RefSeq" id="WP_197744092.1">
    <property type="nucleotide sequence ID" value="NZ_LR778175.1"/>
</dbReference>
<keyword evidence="1" id="KW-0812">Transmembrane</keyword>
<evidence type="ECO:0000313" key="2">
    <source>
        <dbReference type="EMBL" id="CAB1276913.1"/>
    </source>
</evidence>
<sequence length="312" mass="34154">MSKISTDLREATFLLIQYNSLAIIIGGLAGALSFFFPLFAYLHGAIIGLVVLEKKTREALIVGIGAAAIALFMAFSSINILGPHKVDVVLPLLLTLWLPNFVSMLILRASRSLTVTFLIVGFFIVLFVVGTHSVADNMSLWWKKWLEQHISLVPGATVQGFVNEGALELMDGFVAMFFEASLICTVLLARKWQSFLNQATTFRTELSSLKLPRILTGLIVILGILITVEILPGPGSVWVDLLMVAIMLYFFQGVAALYAILASKKLSGWWLILLYIALFSAPTLIIKGVALIGIIRSLVDLNIFSSSDNIHA</sequence>
<evidence type="ECO:0008006" key="4">
    <source>
        <dbReference type="Google" id="ProtNLM"/>
    </source>
</evidence>
<feature type="transmembrane region" description="Helical" evidence="1">
    <location>
        <begin position="114"/>
        <end position="135"/>
    </location>
</feature>
<feature type="transmembrane region" description="Helical" evidence="1">
    <location>
        <begin position="268"/>
        <end position="295"/>
    </location>
</feature>
<name>A0A7G1QAT7_9GAMM</name>
<feature type="transmembrane region" description="Helical" evidence="1">
    <location>
        <begin position="237"/>
        <end position="261"/>
    </location>
</feature>
<keyword evidence="3" id="KW-1185">Reference proteome</keyword>
<organism evidence="2 3">
    <name type="scientific">Candidatus Nitrosacidococcus tergens</name>
    <dbReference type="NCBI Taxonomy" id="553981"/>
    <lineage>
        <taxon>Bacteria</taxon>
        <taxon>Pseudomonadati</taxon>
        <taxon>Pseudomonadota</taxon>
        <taxon>Gammaproteobacteria</taxon>
        <taxon>Chromatiales</taxon>
        <taxon>Chromatiaceae</taxon>
        <taxon>Candidatus Nitrosacidococcus</taxon>
    </lineage>
</organism>
<feature type="transmembrane region" description="Helical" evidence="1">
    <location>
        <begin position="211"/>
        <end position="231"/>
    </location>
</feature>
<evidence type="ECO:0000313" key="3">
    <source>
        <dbReference type="Proteomes" id="UP000516072"/>
    </source>
</evidence>